<reference evidence="1 2" key="1">
    <citation type="submission" date="2019-11" db="EMBL/GenBank/DDBJ databases">
        <title>Draft genome sequence of Blautia luti DSM 14534T, isolated from human stool.</title>
        <authorList>
            <person name="Ortiz R."/>
            <person name="Melis-Arcos F."/>
            <person name="Covarrubias P."/>
            <person name="Cardenas J.P."/>
            <person name="Perez-Donoso J."/>
            <person name="Almonacid D."/>
        </authorList>
    </citation>
    <scope>NUCLEOTIDE SEQUENCE [LARGE SCALE GENOMIC DNA]</scope>
    <source>
        <strain evidence="1 2">DSM 14534</strain>
    </source>
</reference>
<dbReference type="Proteomes" id="UP000437824">
    <property type="component" value="Unassembled WGS sequence"/>
</dbReference>
<name>A0A844GF49_9FIRM</name>
<dbReference type="SUPFAM" id="SSF46894">
    <property type="entry name" value="C-terminal effector domain of the bipartite response regulators"/>
    <property type="match status" value="1"/>
</dbReference>
<organism evidence="1 2">
    <name type="scientific">Blautia luti DSM 14534 = JCM 17040</name>
    <dbReference type="NCBI Taxonomy" id="649762"/>
    <lineage>
        <taxon>Bacteria</taxon>
        <taxon>Bacillati</taxon>
        <taxon>Bacillota</taxon>
        <taxon>Clostridia</taxon>
        <taxon>Lachnospirales</taxon>
        <taxon>Lachnospiraceae</taxon>
        <taxon>Blautia</taxon>
    </lineage>
</organism>
<proteinExistence type="predicted"/>
<dbReference type="GO" id="GO:0005509">
    <property type="term" value="F:calcium ion binding"/>
    <property type="evidence" value="ECO:0007669"/>
    <property type="project" value="InterPro"/>
</dbReference>
<dbReference type="GO" id="GO:0003677">
    <property type="term" value="F:DNA binding"/>
    <property type="evidence" value="ECO:0007669"/>
    <property type="project" value="InterPro"/>
</dbReference>
<dbReference type="GO" id="GO:0042173">
    <property type="term" value="P:regulation of sporulation resulting in formation of a cellular spore"/>
    <property type="evidence" value="ECO:0007669"/>
    <property type="project" value="InterPro"/>
</dbReference>
<dbReference type="InterPro" id="IPR016032">
    <property type="entry name" value="Sig_transdc_resp-reg_C-effctor"/>
</dbReference>
<dbReference type="InterPro" id="IPR036388">
    <property type="entry name" value="WH-like_DNA-bd_sf"/>
</dbReference>
<protein>
    <recommendedName>
        <fullName evidence="3">Sporulation initiation factor Spo0A C-terminal domain-containing protein</fullName>
    </recommendedName>
</protein>
<evidence type="ECO:0000313" key="1">
    <source>
        <dbReference type="EMBL" id="MTD60633.1"/>
    </source>
</evidence>
<comment type="caution">
    <text evidence="1">The sequence shown here is derived from an EMBL/GenBank/DDBJ whole genome shotgun (WGS) entry which is preliminary data.</text>
</comment>
<dbReference type="GO" id="GO:0003700">
    <property type="term" value="F:DNA-binding transcription factor activity"/>
    <property type="evidence" value="ECO:0007669"/>
    <property type="project" value="InterPro"/>
</dbReference>
<dbReference type="Gene3D" id="1.10.10.10">
    <property type="entry name" value="Winged helix-like DNA-binding domain superfamily/Winged helix DNA-binding domain"/>
    <property type="match status" value="1"/>
</dbReference>
<evidence type="ECO:0008006" key="3">
    <source>
        <dbReference type="Google" id="ProtNLM"/>
    </source>
</evidence>
<sequence>MPKGILGKRRVLEMNEKLMAEDVLRPYGITLYYKGCEYLRDAIVLHWHRPDLKPGQLLQYVADRKGVKKSGVLSAISTISSVAWKVNGIGGEKPMSIMKFVCRILEEADRNRE</sequence>
<dbReference type="EMBL" id="WMBC01000003">
    <property type="protein sequence ID" value="MTD60633.1"/>
    <property type="molecule type" value="Genomic_DNA"/>
</dbReference>
<dbReference type="AlphaFoldDB" id="A0A844GF49"/>
<dbReference type="GO" id="GO:0005737">
    <property type="term" value="C:cytoplasm"/>
    <property type="evidence" value="ECO:0007669"/>
    <property type="project" value="InterPro"/>
</dbReference>
<gene>
    <name evidence="1" type="ORF">GKZ57_04995</name>
</gene>
<accession>A0A844GF49</accession>
<evidence type="ECO:0000313" key="2">
    <source>
        <dbReference type="Proteomes" id="UP000437824"/>
    </source>
</evidence>